<evidence type="ECO:0000313" key="1">
    <source>
        <dbReference type="EMBL" id="CAI9263899.1"/>
    </source>
</evidence>
<organism evidence="1 2">
    <name type="scientific">Lactuca saligna</name>
    <name type="common">Willowleaf lettuce</name>
    <dbReference type="NCBI Taxonomy" id="75948"/>
    <lineage>
        <taxon>Eukaryota</taxon>
        <taxon>Viridiplantae</taxon>
        <taxon>Streptophyta</taxon>
        <taxon>Embryophyta</taxon>
        <taxon>Tracheophyta</taxon>
        <taxon>Spermatophyta</taxon>
        <taxon>Magnoliopsida</taxon>
        <taxon>eudicotyledons</taxon>
        <taxon>Gunneridae</taxon>
        <taxon>Pentapetalae</taxon>
        <taxon>asterids</taxon>
        <taxon>campanulids</taxon>
        <taxon>Asterales</taxon>
        <taxon>Asteraceae</taxon>
        <taxon>Cichorioideae</taxon>
        <taxon>Cichorieae</taxon>
        <taxon>Lactucinae</taxon>
        <taxon>Lactuca</taxon>
    </lineage>
</organism>
<dbReference type="Proteomes" id="UP001177003">
    <property type="component" value="Chromosome 0"/>
</dbReference>
<gene>
    <name evidence="1" type="ORF">LSALG_LOCUS4570</name>
</gene>
<accession>A0AA35UTB5</accession>
<proteinExistence type="predicted"/>
<dbReference type="EMBL" id="OX465086">
    <property type="protein sequence ID" value="CAI9263899.1"/>
    <property type="molecule type" value="Genomic_DNA"/>
</dbReference>
<dbReference type="AlphaFoldDB" id="A0AA35UTB5"/>
<evidence type="ECO:0000313" key="2">
    <source>
        <dbReference type="Proteomes" id="UP001177003"/>
    </source>
</evidence>
<sequence length="205" mass="23231">MMAEKSRGKDGQSIYCEPSMVHLLPSSNTRQHMKGRRSKAVANQVLLPSTIYSWWITHVSNSSSTIYHGVLPLLYELRVWFLFPSHGIPPRTPSHWSDTTASLIRYLLDCLTSYPYLSGPSTLHVFSIVLVSFFCFTPALPHPFSDIATAKDSPNPPLHPFFLLISSSLSLCYPSNFSSSRRLFGFCLRRLEHQIVDLALDVCRR</sequence>
<protein>
    <submittedName>
        <fullName evidence="1">Uncharacterized protein</fullName>
    </submittedName>
</protein>
<reference evidence="1" key="1">
    <citation type="submission" date="2023-04" db="EMBL/GenBank/DDBJ databases">
        <authorList>
            <person name="Vijverberg K."/>
            <person name="Xiong W."/>
            <person name="Schranz E."/>
        </authorList>
    </citation>
    <scope>NUCLEOTIDE SEQUENCE</scope>
</reference>
<name>A0AA35UTB5_LACSI</name>
<keyword evidence="2" id="KW-1185">Reference proteome</keyword>